<dbReference type="InterPro" id="IPR042771">
    <property type="entry name" value="GTF3C6-like"/>
</dbReference>
<sequence>MNDSSDSEYEDVEYLVFADFKKSIEPNELKHEDAAIKVIGIESDTPMAEVNGHIYRGRYEHSVGTNLFFEKDKREDKPAGDPLYESVCRQRYKYVDKSTKVISFERTYIDNLQQLLAEKSAKAEEGEQVGPEQSLKLNITYKEAINKFGEDP</sequence>
<evidence type="ECO:0000313" key="3">
    <source>
        <dbReference type="RefSeq" id="XP_070140125.1"/>
    </source>
</evidence>
<keyword evidence="2" id="KW-1185">Reference proteome</keyword>
<protein>
    <submittedName>
        <fullName evidence="3">General transcription factor 3C polypeptide 6</fullName>
    </submittedName>
</protein>
<organism evidence="2 3">
    <name type="scientific">Drosophila kikkawai</name>
    <name type="common">Fruit fly</name>
    <dbReference type="NCBI Taxonomy" id="30033"/>
    <lineage>
        <taxon>Eukaryota</taxon>
        <taxon>Metazoa</taxon>
        <taxon>Ecdysozoa</taxon>
        <taxon>Arthropoda</taxon>
        <taxon>Hexapoda</taxon>
        <taxon>Insecta</taxon>
        <taxon>Pterygota</taxon>
        <taxon>Neoptera</taxon>
        <taxon>Endopterygota</taxon>
        <taxon>Diptera</taxon>
        <taxon>Brachycera</taxon>
        <taxon>Muscomorpha</taxon>
        <taxon>Ephydroidea</taxon>
        <taxon>Drosophilidae</taxon>
        <taxon>Drosophila</taxon>
        <taxon>Sophophora</taxon>
    </lineage>
</organism>
<dbReference type="PANTHER" id="PTHR21860:SF2">
    <property type="entry name" value="GENERAL TRANSCRIPTION FACTOR 3C POLYPEPTIDE 6"/>
    <property type="match status" value="1"/>
</dbReference>
<reference evidence="2" key="1">
    <citation type="submission" date="2025-05" db="UniProtKB">
        <authorList>
            <consortium name="RefSeq"/>
        </authorList>
    </citation>
    <scope>NUCLEOTIDE SEQUENCE [LARGE SCALE GENOMIC DNA]</scope>
    <source>
        <strain evidence="2">14028-0561.14</strain>
    </source>
</reference>
<dbReference type="Proteomes" id="UP001652661">
    <property type="component" value="Chromosome 2R"/>
</dbReference>
<dbReference type="GeneID" id="108078112"/>
<dbReference type="InterPro" id="IPR019481">
    <property type="entry name" value="TFIIIC_triple_barrel"/>
</dbReference>
<reference evidence="3" key="2">
    <citation type="submission" date="2025-08" db="UniProtKB">
        <authorList>
            <consortium name="RefSeq"/>
        </authorList>
    </citation>
    <scope>IDENTIFICATION</scope>
    <source>
        <strain evidence="3">14028-0561.14</strain>
        <tissue evidence="3">Whole fly</tissue>
    </source>
</reference>
<name>A0ABM4GBQ9_DROKI</name>
<dbReference type="RefSeq" id="XP_070140125.1">
    <property type="nucleotide sequence ID" value="XM_070284024.1"/>
</dbReference>
<dbReference type="PANTHER" id="PTHR21860">
    <property type="entry name" value="TRANSCRIPTION INITIATION FACTOR IIIC TFIIIC , POLYPEPTIDE 6-RELATED"/>
    <property type="match status" value="1"/>
</dbReference>
<dbReference type="Pfam" id="PF10419">
    <property type="entry name" value="TFIIIC_sub6"/>
    <property type="match status" value="1"/>
</dbReference>
<proteinExistence type="predicted"/>
<evidence type="ECO:0000313" key="2">
    <source>
        <dbReference type="Proteomes" id="UP001652661"/>
    </source>
</evidence>
<gene>
    <name evidence="3" type="primary">LOC108078112</name>
</gene>
<dbReference type="Gene3D" id="2.60.40.4370">
    <property type="match status" value="1"/>
</dbReference>
<feature type="domain" description="Transcription factor TFIIIC triple barrel" evidence="1">
    <location>
        <begin position="11"/>
        <end position="109"/>
    </location>
</feature>
<evidence type="ECO:0000259" key="1">
    <source>
        <dbReference type="Pfam" id="PF10419"/>
    </source>
</evidence>
<accession>A0ABM4GBQ9</accession>